<evidence type="ECO:0000256" key="1">
    <source>
        <dbReference type="SAM" id="MobiDB-lite"/>
    </source>
</evidence>
<evidence type="ECO:0000313" key="4">
    <source>
        <dbReference type="Proteomes" id="UP001309876"/>
    </source>
</evidence>
<dbReference type="AlphaFoldDB" id="A0AAN7T6E0"/>
<keyword evidence="4" id="KW-1185">Reference proteome</keyword>
<feature type="domain" description="DNA ligase D 3'-phosphoesterase" evidence="2">
    <location>
        <begin position="130"/>
        <end position="270"/>
    </location>
</feature>
<feature type="region of interest" description="Disordered" evidence="1">
    <location>
        <begin position="1"/>
        <end position="61"/>
    </location>
</feature>
<dbReference type="Pfam" id="PF13298">
    <property type="entry name" value="LigD_N"/>
    <property type="match status" value="1"/>
</dbReference>
<dbReference type="EMBL" id="JAVRRJ010000001">
    <property type="protein sequence ID" value="KAK5090517.1"/>
    <property type="molecule type" value="Genomic_DNA"/>
</dbReference>
<comment type="caution">
    <text evidence="3">The sequence shown here is derived from an EMBL/GenBank/DDBJ whole genome shotgun (WGS) entry which is preliminary data.</text>
</comment>
<dbReference type="InterPro" id="IPR014144">
    <property type="entry name" value="LigD_PE_domain"/>
</dbReference>
<reference evidence="3 4" key="1">
    <citation type="submission" date="2023-08" db="EMBL/GenBank/DDBJ databases">
        <title>Black Yeasts Isolated from many extreme environments.</title>
        <authorList>
            <person name="Coleine C."/>
            <person name="Stajich J.E."/>
            <person name="Selbmann L."/>
        </authorList>
    </citation>
    <scope>NUCLEOTIDE SEQUENCE [LARGE SCALE GENOMIC DNA]</scope>
    <source>
        <strain evidence="3 4">CCFEE 5910</strain>
    </source>
</reference>
<feature type="region of interest" description="Disordered" evidence="1">
    <location>
        <begin position="213"/>
        <end position="240"/>
    </location>
</feature>
<protein>
    <recommendedName>
        <fullName evidence="2">DNA ligase D 3'-phosphoesterase domain-containing protein</fullName>
    </recommendedName>
</protein>
<organism evidence="3 4">
    <name type="scientific">Lithohypha guttulata</name>
    <dbReference type="NCBI Taxonomy" id="1690604"/>
    <lineage>
        <taxon>Eukaryota</taxon>
        <taxon>Fungi</taxon>
        <taxon>Dikarya</taxon>
        <taxon>Ascomycota</taxon>
        <taxon>Pezizomycotina</taxon>
        <taxon>Eurotiomycetes</taxon>
        <taxon>Chaetothyriomycetidae</taxon>
        <taxon>Chaetothyriales</taxon>
        <taxon>Trichomeriaceae</taxon>
        <taxon>Lithohypha</taxon>
    </lineage>
</organism>
<gene>
    <name evidence="3" type="ORF">LTR05_000690</name>
</gene>
<feature type="compositionally biased region" description="Basic and acidic residues" evidence="1">
    <location>
        <begin position="308"/>
        <end position="319"/>
    </location>
</feature>
<feature type="compositionally biased region" description="Basic residues" evidence="1">
    <location>
        <begin position="286"/>
        <end position="295"/>
    </location>
</feature>
<proteinExistence type="predicted"/>
<feature type="compositionally biased region" description="Basic and acidic residues" evidence="1">
    <location>
        <begin position="274"/>
        <end position="285"/>
    </location>
</feature>
<accession>A0AAN7T6E0</accession>
<sequence length="472" mass="52592">MVAKRPLPQHDSSSEQEKERENSQASQNRRRQRGLQRLQSLARTVSPPCSAKKVSRANDDLPHTKSVSAAIEAGEQTITDHVAFYSNHLLSALSSRSWPDPTSPRLNHSNWIDLYTRNAGSLKGSHFVVHQHDHPIAGTHYDLRLQCNPTSSISFAIMYGLPGDPNSRRLNRNATETRVHCLWNHLIETASHATGSMLIWDTGRYEVLPYSVEQGDGETTDGGEDSDEAVAVAGSGKKLQTEQEKLRQAFQRRKVKLRLHGTRLPGGYTLSLRLNKENDRVEQPRKPARRRRRKVIPPSAANDPSDSDSERPSSQDHPFKPPPLKRGLSSLSRLESPPQSPNRKKVDGYEAASTDAENENLAAVASDDEEEAIRAKNAYIGAVNDVGSIHQRKWFLSVDRISSGFTKQTCTSKAGFSEIQWTRRGTGGYERFVVGGREIERSVVTGRLAGDILKDEGVIGYVPRGLWRAINY</sequence>
<name>A0AAN7T6E0_9EURO</name>
<evidence type="ECO:0000259" key="2">
    <source>
        <dbReference type="Pfam" id="PF13298"/>
    </source>
</evidence>
<evidence type="ECO:0000313" key="3">
    <source>
        <dbReference type="EMBL" id="KAK5090517.1"/>
    </source>
</evidence>
<dbReference type="PANTHER" id="PTHR39465:SF1">
    <property type="entry name" value="DNA LIGASE D 3'-PHOSPHOESTERASE DOMAIN-CONTAINING PROTEIN"/>
    <property type="match status" value="1"/>
</dbReference>
<dbReference type="Proteomes" id="UP001309876">
    <property type="component" value="Unassembled WGS sequence"/>
</dbReference>
<feature type="compositionally biased region" description="Acidic residues" evidence="1">
    <location>
        <begin position="215"/>
        <end position="228"/>
    </location>
</feature>
<dbReference type="PANTHER" id="PTHR39465">
    <property type="entry name" value="DNA LIGASE D, 3'-PHOSPHOESTERASE DOMAIN"/>
    <property type="match status" value="1"/>
</dbReference>
<feature type="compositionally biased region" description="Basic and acidic residues" evidence="1">
    <location>
        <begin position="12"/>
        <end position="22"/>
    </location>
</feature>
<feature type="region of interest" description="Disordered" evidence="1">
    <location>
        <begin position="266"/>
        <end position="358"/>
    </location>
</feature>